<organism evidence="3 4">
    <name type="scientific">Nocardia thailandica</name>
    <dbReference type="NCBI Taxonomy" id="257275"/>
    <lineage>
        <taxon>Bacteria</taxon>
        <taxon>Bacillati</taxon>
        <taxon>Actinomycetota</taxon>
        <taxon>Actinomycetes</taxon>
        <taxon>Mycobacteriales</taxon>
        <taxon>Nocardiaceae</taxon>
        <taxon>Nocardia</taxon>
    </lineage>
</organism>
<gene>
    <name evidence="3" type="ORF">ACFYTF_11875</name>
</gene>
<dbReference type="NCBIfam" id="TIGR00026">
    <property type="entry name" value="hi_GC_TIGR00026"/>
    <property type="match status" value="1"/>
</dbReference>
<evidence type="ECO:0000256" key="2">
    <source>
        <dbReference type="ARBA" id="ARBA00049106"/>
    </source>
</evidence>
<sequence>MDTTAGPGWFTRAYARFAASRVAGFVSRRLAWKLDPLLLRLTRGRVATTLIFPTAVLETTGARTGARRRNAVIYFSDGDRTIIVASNAGSATDPAWYHNLRAHPDVVLGGAPMRAAAVVDAGERERLWPLADHVFPAYASYRAQARRAGRTVPIVALTPRATP</sequence>
<comment type="caution">
    <text evidence="3">The sequence shown here is derived from an EMBL/GenBank/DDBJ whole genome shotgun (WGS) entry which is preliminary data.</text>
</comment>
<dbReference type="InterPro" id="IPR004378">
    <property type="entry name" value="F420H2_quin_Rdtase"/>
</dbReference>
<dbReference type="Pfam" id="PF04075">
    <property type="entry name" value="F420H2_quin_red"/>
    <property type="match status" value="1"/>
</dbReference>
<dbReference type="PANTHER" id="PTHR39428:SF1">
    <property type="entry name" value="F420H(2)-DEPENDENT QUINONE REDUCTASE RV1261C"/>
    <property type="match status" value="1"/>
</dbReference>
<evidence type="ECO:0000313" key="3">
    <source>
        <dbReference type="EMBL" id="MFF0543522.1"/>
    </source>
</evidence>
<accession>A0ABW6PMA1</accession>
<name>A0ABW6PMA1_9NOCA</name>
<dbReference type="InterPro" id="IPR012349">
    <property type="entry name" value="Split_barrel_FMN-bd"/>
</dbReference>
<keyword evidence="4" id="KW-1185">Reference proteome</keyword>
<reference evidence="3 4" key="1">
    <citation type="submission" date="2024-10" db="EMBL/GenBank/DDBJ databases">
        <title>The Natural Products Discovery Center: Release of the First 8490 Sequenced Strains for Exploring Actinobacteria Biosynthetic Diversity.</title>
        <authorList>
            <person name="Kalkreuter E."/>
            <person name="Kautsar S.A."/>
            <person name="Yang D."/>
            <person name="Bader C.D."/>
            <person name="Teijaro C.N."/>
            <person name="Fluegel L."/>
            <person name="Davis C.M."/>
            <person name="Simpson J.R."/>
            <person name="Lauterbach L."/>
            <person name="Steele A.D."/>
            <person name="Gui C."/>
            <person name="Meng S."/>
            <person name="Li G."/>
            <person name="Viehrig K."/>
            <person name="Ye F."/>
            <person name="Su P."/>
            <person name="Kiefer A.F."/>
            <person name="Nichols A."/>
            <person name="Cepeda A.J."/>
            <person name="Yan W."/>
            <person name="Fan B."/>
            <person name="Jiang Y."/>
            <person name="Adhikari A."/>
            <person name="Zheng C.-J."/>
            <person name="Schuster L."/>
            <person name="Cowan T.M."/>
            <person name="Smanski M.J."/>
            <person name="Chevrette M.G."/>
            <person name="De Carvalho L.P.S."/>
            <person name="Shen B."/>
        </authorList>
    </citation>
    <scope>NUCLEOTIDE SEQUENCE [LARGE SCALE GENOMIC DNA]</scope>
    <source>
        <strain evidence="3 4">NPDC004045</strain>
    </source>
</reference>
<comment type="similarity">
    <text evidence="1">Belongs to the F420H(2)-dependent quinone reductase family.</text>
</comment>
<dbReference type="RefSeq" id="WP_387700144.1">
    <property type="nucleotide sequence ID" value="NZ_JBIAMX010000006.1"/>
</dbReference>
<evidence type="ECO:0000313" key="4">
    <source>
        <dbReference type="Proteomes" id="UP001601444"/>
    </source>
</evidence>
<protein>
    <submittedName>
        <fullName evidence="3">Nitroreductase/quinone reductase family protein</fullName>
    </submittedName>
</protein>
<comment type="catalytic activity">
    <reaction evidence="2">
        <text>oxidized coenzyme F420-(gamma-L-Glu)(n) + a quinol + H(+) = reduced coenzyme F420-(gamma-L-Glu)(n) + a quinone</text>
        <dbReference type="Rhea" id="RHEA:39663"/>
        <dbReference type="Rhea" id="RHEA-COMP:12939"/>
        <dbReference type="Rhea" id="RHEA-COMP:14378"/>
        <dbReference type="ChEBI" id="CHEBI:15378"/>
        <dbReference type="ChEBI" id="CHEBI:24646"/>
        <dbReference type="ChEBI" id="CHEBI:132124"/>
        <dbReference type="ChEBI" id="CHEBI:133980"/>
        <dbReference type="ChEBI" id="CHEBI:139511"/>
    </reaction>
</comment>
<evidence type="ECO:0000256" key="1">
    <source>
        <dbReference type="ARBA" id="ARBA00008710"/>
    </source>
</evidence>
<proteinExistence type="inferred from homology"/>
<dbReference type="EMBL" id="JBIAMX010000006">
    <property type="protein sequence ID" value="MFF0543522.1"/>
    <property type="molecule type" value="Genomic_DNA"/>
</dbReference>
<dbReference type="Gene3D" id="2.30.110.10">
    <property type="entry name" value="Electron Transport, Fmn-binding Protein, Chain A"/>
    <property type="match status" value="1"/>
</dbReference>
<dbReference type="Proteomes" id="UP001601444">
    <property type="component" value="Unassembled WGS sequence"/>
</dbReference>
<dbReference type="PANTHER" id="PTHR39428">
    <property type="entry name" value="F420H(2)-DEPENDENT QUINONE REDUCTASE RV1261C"/>
    <property type="match status" value="1"/>
</dbReference>